<dbReference type="EMBL" id="BAABZQ010000001">
    <property type="protein sequence ID" value="GAA6499288.1"/>
    <property type="molecule type" value="Genomic_DNA"/>
</dbReference>
<reference evidence="1 2" key="1">
    <citation type="submission" date="2024-04" db="EMBL/GenBank/DDBJ databases">
        <title>Defined microbial consortia suppress multidrug-resistant proinflammatory Enterobacteriaceae via ecological control.</title>
        <authorList>
            <person name="Furuichi M."/>
            <person name="Kawaguchi T."/>
            <person name="Pust M."/>
            <person name="Yasuma K."/>
            <person name="Plichta D."/>
            <person name="Hasegawa N."/>
            <person name="Ohya T."/>
            <person name="Bhattarai S."/>
            <person name="Sasajima S."/>
            <person name="Aoto Y."/>
            <person name="Tuganbaev T."/>
            <person name="Yaginuma M."/>
            <person name="Ueda M."/>
            <person name="Okahashi N."/>
            <person name="Amafuji K."/>
            <person name="Kiridooshi Y."/>
            <person name="Sugita K."/>
            <person name="Strazar M."/>
            <person name="Skelly A."/>
            <person name="Suda W."/>
            <person name="Hattori M."/>
            <person name="Nakamoto N."/>
            <person name="Caballero S."/>
            <person name="Norman J."/>
            <person name="Olle B."/>
            <person name="Tanoue T."/>
            <person name="Arita M."/>
            <person name="Bucci V."/>
            <person name="Atarashi K."/>
            <person name="Xavier R."/>
            <person name="Honda K."/>
        </authorList>
    </citation>
    <scope>NUCLEOTIDE SEQUENCE [LARGE SCALE GENOMIC DNA]</scope>
    <source>
        <strain evidence="2">k34-0107-D12</strain>
    </source>
</reference>
<gene>
    <name evidence="1" type="ORF">K340107D12_21040</name>
</gene>
<protein>
    <submittedName>
        <fullName evidence="1">Uncharacterized protein</fullName>
    </submittedName>
</protein>
<sequence length="66" mass="7197">MGLFDYGTLTQERQAEAAKIPEEVLAETINLNFPEGVEELAALLTFIPEEKRAAAIQGFIGSMLVT</sequence>
<comment type="caution">
    <text evidence="1">The sequence shown here is derived from an EMBL/GenBank/DDBJ whole genome shotgun (WGS) entry which is preliminary data.</text>
</comment>
<proteinExistence type="predicted"/>
<organism evidence="1 2">
    <name type="scientific">Blautia parvula</name>
    <dbReference type="NCBI Taxonomy" id="2877527"/>
    <lineage>
        <taxon>Bacteria</taxon>
        <taxon>Bacillati</taxon>
        <taxon>Bacillota</taxon>
        <taxon>Clostridia</taxon>
        <taxon>Lachnospirales</taxon>
        <taxon>Lachnospiraceae</taxon>
        <taxon>Blautia</taxon>
    </lineage>
</organism>
<evidence type="ECO:0000313" key="2">
    <source>
        <dbReference type="Proteomes" id="UP001600941"/>
    </source>
</evidence>
<name>A0ABQ0BRX5_9FIRM</name>
<evidence type="ECO:0000313" key="1">
    <source>
        <dbReference type="EMBL" id="GAA6499288.1"/>
    </source>
</evidence>
<accession>A0ABQ0BRX5</accession>
<dbReference type="RefSeq" id="WP_227211034.1">
    <property type="nucleotide sequence ID" value="NZ_BAABZQ010000001.1"/>
</dbReference>
<dbReference type="Proteomes" id="UP001600941">
    <property type="component" value="Unassembled WGS sequence"/>
</dbReference>
<keyword evidence="2" id="KW-1185">Reference proteome</keyword>